<protein>
    <submittedName>
        <fullName evidence="2">Uncharacterized protein</fullName>
    </submittedName>
</protein>
<keyword evidence="1" id="KW-0812">Transmembrane</keyword>
<proteinExistence type="predicted"/>
<evidence type="ECO:0000313" key="2">
    <source>
        <dbReference type="EMBL" id="MBB6103120.1"/>
    </source>
</evidence>
<accession>A0A7W9TZJ2</accession>
<dbReference type="AlphaFoldDB" id="A0A7W9TZJ2"/>
<gene>
    <name evidence="2" type="ORF">F4827_002975</name>
</gene>
<evidence type="ECO:0000256" key="1">
    <source>
        <dbReference type="SAM" id="Phobius"/>
    </source>
</evidence>
<keyword evidence="1" id="KW-1133">Transmembrane helix</keyword>
<dbReference type="EMBL" id="JACHBW010000008">
    <property type="protein sequence ID" value="MBB6103120.1"/>
    <property type="molecule type" value="Genomic_DNA"/>
</dbReference>
<keyword evidence="1" id="KW-0472">Membrane</keyword>
<sequence>MKPFKIVVNVALTLALATGFMWAFGHIPFSDSMAAAYARFGGLLGFYGDEALEDLYLYITMAVSFLLAALLVWRANAALSKQTAPRT</sequence>
<dbReference type="Proteomes" id="UP000571554">
    <property type="component" value="Unassembled WGS sequence"/>
</dbReference>
<organism evidence="2 3">
    <name type="scientific">Paraburkholderia bannensis</name>
    <dbReference type="NCBI Taxonomy" id="765414"/>
    <lineage>
        <taxon>Bacteria</taxon>
        <taxon>Pseudomonadati</taxon>
        <taxon>Pseudomonadota</taxon>
        <taxon>Betaproteobacteria</taxon>
        <taxon>Burkholderiales</taxon>
        <taxon>Burkholderiaceae</taxon>
        <taxon>Paraburkholderia</taxon>
    </lineage>
</organism>
<comment type="caution">
    <text evidence="2">The sequence shown here is derived from an EMBL/GenBank/DDBJ whole genome shotgun (WGS) entry which is preliminary data.</text>
</comment>
<dbReference type="RefSeq" id="WP_183724656.1">
    <property type="nucleotide sequence ID" value="NZ_JACHBW010000008.1"/>
</dbReference>
<keyword evidence="3" id="KW-1185">Reference proteome</keyword>
<reference evidence="2 3" key="1">
    <citation type="submission" date="2020-08" db="EMBL/GenBank/DDBJ databases">
        <title>Above-ground endophytic microbial communities from plants in different locations in the United States.</title>
        <authorList>
            <person name="Frank C."/>
        </authorList>
    </citation>
    <scope>NUCLEOTIDE SEQUENCE [LARGE SCALE GENOMIC DNA]</scope>
    <source>
        <strain evidence="2 3">WP4_2_2</strain>
    </source>
</reference>
<name>A0A7W9TZJ2_9BURK</name>
<feature type="transmembrane region" description="Helical" evidence="1">
    <location>
        <begin position="55"/>
        <end position="73"/>
    </location>
</feature>
<evidence type="ECO:0000313" key="3">
    <source>
        <dbReference type="Proteomes" id="UP000571554"/>
    </source>
</evidence>